<sequence length="118" mass="13672">MPSLWASALIAWHIFLGHLGQKTYLWLESRGSSRTKQAYPVFGSKLTYEYPIHDMGGDVRIFMRRKRWQADLNPGLHDMQGARTAKLRVCKAASPWHLWLCDLHLRDNYNSNIGGLQF</sequence>
<dbReference type="EMBL" id="JH793462">
    <property type="protein sequence ID" value="ELQ37829.1"/>
    <property type="molecule type" value="Genomic_DNA"/>
</dbReference>
<organism evidence="2">
    <name type="scientific">Pyricularia oryzae (strain Y34)</name>
    <name type="common">Rice blast fungus</name>
    <name type="synonym">Magnaporthe oryzae</name>
    <dbReference type="NCBI Taxonomy" id="1143189"/>
    <lineage>
        <taxon>Eukaryota</taxon>
        <taxon>Fungi</taxon>
        <taxon>Dikarya</taxon>
        <taxon>Ascomycota</taxon>
        <taxon>Pezizomycotina</taxon>
        <taxon>Sordariomycetes</taxon>
        <taxon>Sordariomycetidae</taxon>
        <taxon>Magnaporthales</taxon>
        <taxon>Pyriculariaceae</taxon>
        <taxon>Pyricularia</taxon>
    </lineage>
</organism>
<gene>
    <name evidence="2" type="ORF">OOU_Y34scaffold00574g1</name>
</gene>
<reference evidence="2" key="1">
    <citation type="journal article" date="2012" name="PLoS Genet.">
        <title>Comparative analysis of the genomes of two field isolates of the rice blast fungus Magnaporthe oryzae.</title>
        <authorList>
            <person name="Xue M."/>
            <person name="Yang J."/>
            <person name="Li Z."/>
            <person name="Hu S."/>
            <person name="Yao N."/>
            <person name="Dean R.A."/>
            <person name="Zhao W."/>
            <person name="Shen M."/>
            <person name="Zhang H."/>
            <person name="Li C."/>
            <person name="Liu L."/>
            <person name="Cao L."/>
            <person name="Xu X."/>
            <person name="Xing Y."/>
            <person name="Hsiang T."/>
            <person name="Zhang Z."/>
            <person name="Xu J.R."/>
            <person name="Peng Y.L."/>
        </authorList>
    </citation>
    <scope>NUCLEOTIDE SEQUENCE</scope>
    <source>
        <strain evidence="2">Y34</strain>
    </source>
</reference>
<protein>
    <submittedName>
        <fullName evidence="2">Uncharacterized protein</fullName>
    </submittedName>
</protein>
<evidence type="ECO:0000256" key="1">
    <source>
        <dbReference type="SAM" id="SignalP"/>
    </source>
</evidence>
<name>A0AA97NX11_PYRO3</name>
<dbReference type="Proteomes" id="UP000011086">
    <property type="component" value="Unassembled WGS sequence"/>
</dbReference>
<feature type="signal peptide" evidence="1">
    <location>
        <begin position="1"/>
        <end position="20"/>
    </location>
</feature>
<keyword evidence="1" id="KW-0732">Signal</keyword>
<evidence type="ECO:0000313" key="2">
    <source>
        <dbReference type="EMBL" id="ELQ37829.1"/>
    </source>
</evidence>
<proteinExistence type="predicted"/>
<accession>A0AA97NX11</accession>
<dbReference type="AlphaFoldDB" id="A0AA97NX11"/>
<feature type="chain" id="PRO_5041702338" evidence="1">
    <location>
        <begin position="21"/>
        <end position="118"/>
    </location>
</feature>